<dbReference type="Proteomes" id="UP000320516">
    <property type="component" value="Unassembled WGS sequence"/>
</dbReference>
<keyword evidence="2" id="KW-1277">Toxin-antitoxin system</keyword>
<dbReference type="Gene3D" id="6.10.10.120">
    <property type="entry name" value="Antitoxin ParD1-like"/>
    <property type="match status" value="1"/>
</dbReference>
<dbReference type="InterPro" id="IPR010985">
    <property type="entry name" value="Ribbon_hlx_hlx"/>
</dbReference>
<organism evidence="3 4">
    <name type="scientific">Nitrospirillum amazonense</name>
    <dbReference type="NCBI Taxonomy" id="28077"/>
    <lineage>
        <taxon>Bacteria</taxon>
        <taxon>Pseudomonadati</taxon>
        <taxon>Pseudomonadota</taxon>
        <taxon>Alphaproteobacteria</taxon>
        <taxon>Rhodospirillales</taxon>
        <taxon>Azospirillaceae</taxon>
        <taxon>Nitrospirillum</taxon>
    </lineage>
</organism>
<protein>
    <submittedName>
        <fullName evidence="3">Antitoxin ParD1/3/4</fullName>
    </submittedName>
</protein>
<comment type="similarity">
    <text evidence="1">Belongs to the ParD antitoxin family.</text>
</comment>
<evidence type="ECO:0000256" key="1">
    <source>
        <dbReference type="ARBA" id="ARBA00008580"/>
    </source>
</evidence>
<accession>A0A560JUY2</accession>
<dbReference type="EMBL" id="VITV01000004">
    <property type="protein sequence ID" value="TWB74933.1"/>
    <property type="molecule type" value="Genomic_DNA"/>
</dbReference>
<dbReference type="GO" id="GO:0006355">
    <property type="term" value="P:regulation of DNA-templated transcription"/>
    <property type="evidence" value="ECO:0007669"/>
    <property type="project" value="InterPro"/>
</dbReference>
<dbReference type="SUPFAM" id="SSF47598">
    <property type="entry name" value="Ribbon-helix-helix"/>
    <property type="match status" value="1"/>
</dbReference>
<evidence type="ECO:0000256" key="2">
    <source>
        <dbReference type="ARBA" id="ARBA00022649"/>
    </source>
</evidence>
<evidence type="ECO:0000313" key="4">
    <source>
        <dbReference type="Proteomes" id="UP000320516"/>
    </source>
</evidence>
<reference evidence="3 4" key="1">
    <citation type="submission" date="2019-06" db="EMBL/GenBank/DDBJ databases">
        <title>Genomic Encyclopedia of Type Strains, Phase IV (KMG-V): Genome sequencing to study the core and pangenomes of soil and plant-associated prokaryotes.</title>
        <authorList>
            <person name="Whitman W."/>
        </authorList>
    </citation>
    <scope>NUCLEOTIDE SEQUENCE [LARGE SCALE GENOMIC DNA]</scope>
    <source>
        <strain evidence="3 4">BR 12005</strain>
    </source>
</reference>
<dbReference type="InterPro" id="IPR038296">
    <property type="entry name" value="ParD_sf"/>
</dbReference>
<comment type="caution">
    <text evidence="3">The sequence shown here is derived from an EMBL/GenBank/DDBJ whole genome shotgun (WGS) entry which is preliminary data.</text>
</comment>
<dbReference type="Pfam" id="PF03693">
    <property type="entry name" value="ParD_antitoxin"/>
    <property type="match status" value="1"/>
</dbReference>
<sequence>MPTRNVVLTDHHEQVIEHLVRSGRYQNASEVLRAGLRLIEREEAQHEAKLKALREAAEAGHRELDEGRFDEVTDGDLEEYIAVLGREAAGGH</sequence>
<evidence type="ECO:0000313" key="3">
    <source>
        <dbReference type="EMBL" id="TWB74933.1"/>
    </source>
</evidence>
<dbReference type="RefSeq" id="WP_145610500.1">
    <property type="nucleotide sequence ID" value="NZ_JARPAF010000002.1"/>
</dbReference>
<dbReference type="InterPro" id="IPR022789">
    <property type="entry name" value="ParD"/>
</dbReference>
<name>A0A560JUY2_9PROT</name>
<dbReference type="NCBIfam" id="TIGR02606">
    <property type="entry name" value="antidote_CC2985"/>
    <property type="match status" value="1"/>
</dbReference>
<dbReference type="PANTHER" id="PTHR36582">
    <property type="entry name" value="ANTITOXIN PARD"/>
    <property type="match status" value="1"/>
</dbReference>
<gene>
    <name evidence="3" type="ORF">FBZ87_10428</name>
</gene>
<dbReference type="AlphaFoldDB" id="A0A560JUY2"/>
<proteinExistence type="inferred from homology"/>
<dbReference type="PANTHER" id="PTHR36582:SF2">
    <property type="entry name" value="ANTITOXIN PARD"/>
    <property type="match status" value="1"/>
</dbReference>